<evidence type="ECO:0000256" key="5">
    <source>
        <dbReference type="ARBA" id="ARBA00022692"/>
    </source>
</evidence>
<sequence length="239" mass="25737">MEDDSAEEEGDPQVQRCGGETVRCGGETVINGDVWRACTMVTIDGEKVELGLNVVPDTKPRKDWVLLSLRVIAFLATASATIVMATNRQTKSLVVATIGSTPITATLTAKFNQSPAFVFFVIANGNASLHNLVMIAVDIFGPQYDYKGLRLALIAILDMMVMALVSAGDGAATFISELGRNGNTHARWNKICDKFETYCRQGGGALIASFVGFILLLIITGMSITKLLKPNRINHASCH</sequence>
<dbReference type="NCBIfam" id="TIGR01569">
    <property type="entry name" value="A_tha_TIGR01569"/>
    <property type="match status" value="1"/>
</dbReference>
<keyword evidence="4 8" id="KW-1003">Cell membrane</keyword>
<feature type="transmembrane region" description="Helical" evidence="8">
    <location>
        <begin position="204"/>
        <end position="224"/>
    </location>
</feature>
<name>A0AAN9FUX5_CROPI</name>
<dbReference type="PANTHER" id="PTHR36488">
    <property type="entry name" value="CASP-LIKE PROTEIN 1U1"/>
    <property type="match status" value="1"/>
</dbReference>
<evidence type="ECO:0000313" key="11">
    <source>
        <dbReference type="Proteomes" id="UP001372338"/>
    </source>
</evidence>
<dbReference type="EMBL" id="JAYWIO010000002">
    <property type="protein sequence ID" value="KAK7281434.1"/>
    <property type="molecule type" value="Genomic_DNA"/>
</dbReference>
<reference evidence="10 11" key="1">
    <citation type="submission" date="2024-01" db="EMBL/GenBank/DDBJ databases">
        <title>The genomes of 5 underutilized Papilionoideae crops provide insights into root nodulation and disease resistanc.</title>
        <authorList>
            <person name="Yuan L."/>
        </authorList>
    </citation>
    <scope>NUCLEOTIDE SEQUENCE [LARGE SCALE GENOMIC DNA]</scope>
    <source>
        <strain evidence="10">ZHUSHIDOU_FW_LH</strain>
        <tissue evidence="10">Leaf</tissue>
    </source>
</reference>
<keyword evidence="11" id="KW-1185">Reference proteome</keyword>
<dbReference type="Pfam" id="PF04535">
    <property type="entry name" value="CASP_dom"/>
    <property type="match status" value="1"/>
</dbReference>
<evidence type="ECO:0000313" key="10">
    <source>
        <dbReference type="EMBL" id="KAK7281434.1"/>
    </source>
</evidence>
<keyword evidence="7 8" id="KW-0472">Membrane</keyword>
<evidence type="ECO:0000256" key="6">
    <source>
        <dbReference type="ARBA" id="ARBA00022989"/>
    </source>
</evidence>
<evidence type="ECO:0000256" key="8">
    <source>
        <dbReference type="RuleBase" id="RU361233"/>
    </source>
</evidence>
<dbReference type="PANTHER" id="PTHR36488:SF8">
    <property type="entry name" value="CASP-LIKE PROTEIN 1U1"/>
    <property type="match status" value="1"/>
</dbReference>
<dbReference type="InterPro" id="IPR006459">
    <property type="entry name" value="CASP/CASPL"/>
</dbReference>
<comment type="subcellular location">
    <subcellularLocation>
        <location evidence="1 8">Cell membrane</location>
        <topology evidence="1 8">Multi-pass membrane protein</topology>
    </subcellularLocation>
</comment>
<feature type="transmembrane region" description="Helical" evidence="8">
    <location>
        <begin position="64"/>
        <end position="85"/>
    </location>
</feature>
<evidence type="ECO:0000256" key="2">
    <source>
        <dbReference type="ARBA" id="ARBA00007651"/>
    </source>
</evidence>
<feature type="transmembrane region" description="Helical" evidence="8">
    <location>
        <begin position="149"/>
        <end position="168"/>
    </location>
</feature>
<proteinExistence type="inferred from homology"/>
<comment type="caution">
    <text evidence="10">The sequence shown here is derived from an EMBL/GenBank/DDBJ whole genome shotgun (WGS) entry which is preliminary data.</text>
</comment>
<dbReference type="AlphaFoldDB" id="A0AAN9FUX5"/>
<feature type="transmembrane region" description="Helical" evidence="8">
    <location>
        <begin position="117"/>
        <end position="137"/>
    </location>
</feature>
<dbReference type="GO" id="GO:0005886">
    <property type="term" value="C:plasma membrane"/>
    <property type="evidence" value="ECO:0007669"/>
    <property type="project" value="UniProtKB-SubCell"/>
</dbReference>
<evidence type="ECO:0000256" key="1">
    <source>
        <dbReference type="ARBA" id="ARBA00004651"/>
    </source>
</evidence>
<evidence type="ECO:0000256" key="3">
    <source>
        <dbReference type="ARBA" id="ARBA00011489"/>
    </source>
</evidence>
<dbReference type="InterPro" id="IPR006702">
    <property type="entry name" value="CASP_dom"/>
</dbReference>
<keyword evidence="6 8" id="KW-1133">Transmembrane helix</keyword>
<keyword evidence="5 8" id="KW-0812">Transmembrane</keyword>
<protein>
    <recommendedName>
        <fullName evidence="8">CASP-like protein</fullName>
    </recommendedName>
</protein>
<evidence type="ECO:0000256" key="4">
    <source>
        <dbReference type="ARBA" id="ARBA00022475"/>
    </source>
</evidence>
<gene>
    <name evidence="10" type="ORF">RIF29_09422</name>
</gene>
<evidence type="ECO:0000259" key="9">
    <source>
        <dbReference type="Pfam" id="PF04535"/>
    </source>
</evidence>
<evidence type="ECO:0000256" key="7">
    <source>
        <dbReference type="ARBA" id="ARBA00023136"/>
    </source>
</evidence>
<organism evidence="10 11">
    <name type="scientific">Crotalaria pallida</name>
    <name type="common">Smooth rattlebox</name>
    <name type="synonym">Crotalaria striata</name>
    <dbReference type="NCBI Taxonomy" id="3830"/>
    <lineage>
        <taxon>Eukaryota</taxon>
        <taxon>Viridiplantae</taxon>
        <taxon>Streptophyta</taxon>
        <taxon>Embryophyta</taxon>
        <taxon>Tracheophyta</taxon>
        <taxon>Spermatophyta</taxon>
        <taxon>Magnoliopsida</taxon>
        <taxon>eudicotyledons</taxon>
        <taxon>Gunneridae</taxon>
        <taxon>Pentapetalae</taxon>
        <taxon>rosids</taxon>
        <taxon>fabids</taxon>
        <taxon>Fabales</taxon>
        <taxon>Fabaceae</taxon>
        <taxon>Papilionoideae</taxon>
        <taxon>50 kb inversion clade</taxon>
        <taxon>genistoids sensu lato</taxon>
        <taxon>core genistoids</taxon>
        <taxon>Crotalarieae</taxon>
        <taxon>Crotalaria</taxon>
    </lineage>
</organism>
<dbReference type="InterPro" id="IPR044173">
    <property type="entry name" value="CASPL"/>
</dbReference>
<feature type="domain" description="Casparian strip membrane protein" evidence="9">
    <location>
        <begin position="62"/>
        <end position="215"/>
    </location>
</feature>
<comment type="subunit">
    <text evidence="3 8">Homodimer and heterodimers.</text>
</comment>
<dbReference type="Proteomes" id="UP001372338">
    <property type="component" value="Unassembled WGS sequence"/>
</dbReference>
<accession>A0AAN9FUX5</accession>
<comment type="similarity">
    <text evidence="2 8">Belongs to the Casparian strip membrane proteins (CASP) family.</text>
</comment>